<comment type="caution">
    <text evidence="10">The sequence shown here is derived from an EMBL/GenBank/DDBJ whole genome shotgun (WGS) entry which is preliminary data.</text>
</comment>
<evidence type="ECO:0000256" key="4">
    <source>
        <dbReference type="ARBA" id="ARBA00022679"/>
    </source>
</evidence>
<dbReference type="GO" id="GO:0009307">
    <property type="term" value="P:DNA restriction-modification system"/>
    <property type="evidence" value="ECO:0007669"/>
    <property type="project" value="UniProtKB-KW"/>
</dbReference>
<dbReference type="Pfam" id="PF12161">
    <property type="entry name" value="HsdM_N"/>
    <property type="match status" value="1"/>
</dbReference>
<evidence type="ECO:0000256" key="3">
    <source>
        <dbReference type="ARBA" id="ARBA00022603"/>
    </source>
</evidence>
<dbReference type="PANTHER" id="PTHR42933:SF3">
    <property type="entry name" value="TYPE I RESTRICTION ENZYME MJAVIII METHYLASE SUBUNIT"/>
    <property type="match status" value="1"/>
</dbReference>
<dbReference type="GO" id="GO:0009007">
    <property type="term" value="F:site-specific DNA-methyltransferase (adenine-specific) activity"/>
    <property type="evidence" value="ECO:0007669"/>
    <property type="project" value="UniProtKB-EC"/>
</dbReference>
<dbReference type="AlphaFoldDB" id="A0A7W7YPJ3"/>
<dbReference type="EC" id="2.1.1.72" evidence="2"/>
<dbReference type="InterPro" id="IPR022749">
    <property type="entry name" value="D12N6_MeTrfase_N"/>
</dbReference>
<name>A0A7W7YPJ3_9BACT</name>
<evidence type="ECO:0000256" key="2">
    <source>
        <dbReference type="ARBA" id="ARBA00011900"/>
    </source>
</evidence>
<dbReference type="EMBL" id="JACHIF010000010">
    <property type="protein sequence ID" value="MBB5039832.1"/>
    <property type="molecule type" value="Genomic_DNA"/>
</dbReference>
<evidence type="ECO:0000259" key="8">
    <source>
        <dbReference type="Pfam" id="PF02384"/>
    </source>
</evidence>
<keyword evidence="5" id="KW-0949">S-adenosyl-L-methionine</keyword>
<evidence type="ECO:0000256" key="1">
    <source>
        <dbReference type="ARBA" id="ARBA00006594"/>
    </source>
</evidence>
<comment type="catalytic activity">
    <reaction evidence="7">
        <text>a 2'-deoxyadenosine in DNA + S-adenosyl-L-methionine = an N(6)-methyl-2'-deoxyadenosine in DNA + S-adenosyl-L-homocysteine + H(+)</text>
        <dbReference type="Rhea" id="RHEA:15197"/>
        <dbReference type="Rhea" id="RHEA-COMP:12418"/>
        <dbReference type="Rhea" id="RHEA-COMP:12419"/>
        <dbReference type="ChEBI" id="CHEBI:15378"/>
        <dbReference type="ChEBI" id="CHEBI:57856"/>
        <dbReference type="ChEBI" id="CHEBI:59789"/>
        <dbReference type="ChEBI" id="CHEBI:90615"/>
        <dbReference type="ChEBI" id="CHEBI:90616"/>
        <dbReference type="EC" id="2.1.1.72"/>
    </reaction>
</comment>
<dbReference type="InterPro" id="IPR038333">
    <property type="entry name" value="T1MK-like_N_sf"/>
</dbReference>
<organism evidence="10 11">
    <name type="scientific">Prosthecobacter dejongeii</name>
    <dbReference type="NCBI Taxonomy" id="48465"/>
    <lineage>
        <taxon>Bacteria</taxon>
        <taxon>Pseudomonadati</taxon>
        <taxon>Verrucomicrobiota</taxon>
        <taxon>Verrucomicrobiia</taxon>
        <taxon>Verrucomicrobiales</taxon>
        <taxon>Verrucomicrobiaceae</taxon>
        <taxon>Prosthecobacter</taxon>
    </lineage>
</organism>
<keyword evidence="4 10" id="KW-0808">Transferase</keyword>
<proteinExistence type="inferred from homology"/>
<keyword evidence="6" id="KW-0680">Restriction system</keyword>
<sequence length="507" mass="57390">MVTNRLKSKIDALWLEFHSGGVTNPITVIEQISYLMFARLLDLTESRNESRAAKLNRPFEGTFPADKQHLRWSHFRNRGGDEMLKIVRDEFFLFMRTEIVNRSALGRFLKDANCLIPNGNLLVRAVNAIEDLPLTQGDTKGDLYEYLLSKLSTAGIAGQFRTPRHIIRAMIEMLDPKPTERCCDPTCGTAGFLVGIMDYLKQKYSSPELVEEERDDDGHIEKHYPGDLLEPYRDHIQNDMLYGFDFDQTMLRIAAMNLLLHGIESPSIQYQDTLNTSFAERFPKQASNGFDVMPANPPFKGTIDADNMDPNLRSRVKTKKSELLFLVLILRMLNQGGRSAVIVPDGVLFGSSGAHLGVRQMIVDENQLEAVVSLPSGVFKPYAGVSTAILFFTKGGRTDNVWFYDVQADGFSLDDKRTPQPDKNDLPDLVAQWKSRDPKKPSDRTARHFFVPVCEIQGNNYDLSLNRYKETSHVEAVYDHPKAILSDLRELELSILADINELEGLLK</sequence>
<feature type="domain" description="DNA methylase adenine-specific" evidence="8">
    <location>
        <begin position="137"/>
        <end position="474"/>
    </location>
</feature>
<dbReference type="SUPFAM" id="SSF53335">
    <property type="entry name" value="S-adenosyl-L-methionine-dependent methyltransferases"/>
    <property type="match status" value="1"/>
</dbReference>
<keyword evidence="3 10" id="KW-0489">Methyltransferase</keyword>
<dbReference type="Proteomes" id="UP000534294">
    <property type="component" value="Unassembled WGS sequence"/>
</dbReference>
<evidence type="ECO:0000313" key="11">
    <source>
        <dbReference type="Proteomes" id="UP000534294"/>
    </source>
</evidence>
<gene>
    <name evidence="10" type="ORF">HNQ64_004110</name>
</gene>
<dbReference type="GO" id="GO:0003677">
    <property type="term" value="F:DNA binding"/>
    <property type="evidence" value="ECO:0007669"/>
    <property type="project" value="InterPro"/>
</dbReference>
<evidence type="ECO:0000256" key="6">
    <source>
        <dbReference type="ARBA" id="ARBA00022747"/>
    </source>
</evidence>
<evidence type="ECO:0000256" key="7">
    <source>
        <dbReference type="ARBA" id="ARBA00047942"/>
    </source>
</evidence>
<reference evidence="10 11" key="1">
    <citation type="submission" date="2020-08" db="EMBL/GenBank/DDBJ databases">
        <title>Genomic Encyclopedia of Type Strains, Phase IV (KMG-IV): sequencing the most valuable type-strain genomes for metagenomic binning, comparative biology and taxonomic classification.</title>
        <authorList>
            <person name="Goeker M."/>
        </authorList>
    </citation>
    <scope>NUCLEOTIDE SEQUENCE [LARGE SCALE GENOMIC DNA]</scope>
    <source>
        <strain evidence="10 11">DSM 12251</strain>
    </source>
</reference>
<dbReference type="GO" id="GO:0032259">
    <property type="term" value="P:methylation"/>
    <property type="evidence" value="ECO:0007669"/>
    <property type="project" value="UniProtKB-KW"/>
</dbReference>
<dbReference type="PANTHER" id="PTHR42933">
    <property type="entry name" value="SLR6095 PROTEIN"/>
    <property type="match status" value="1"/>
</dbReference>
<keyword evidence="11" id="KW-1185">Reference proteome</keyword>
<dbReference type="InterPro" id="IPR051537">
    <property type="entry name" value="DNA_Adenine_Mtase"/>
</dbReference>
<dbReference type="Gene3D" id="1.20.1260.30">
    <property type="match status" value="1"/>
</dbReference>
<dbReference type="Pfam" id="PF02384">
    <property type="entry name" value="N6_Mtase"/>
    <property type="match status" value="1"/>
</dbReference>
<accession>A0A7W7YPJ3</accession>
<dbReference type="RefSeq" id="WP_184211971.1">
    <property type="nucleotide sequence ID" value="NZ_JACHIF010000010.1"/>
</dbReference>
<dbReference type="InterPro" id="IPR029063">
    <property type="entry name" value="SAM-dependent_MTases_sf"/>
</dbReference>
<evidence type="ECO:0000256" key="5">
    <source>
        <dbReference type="ARBA" id="ARBA00022691"/>
    </source>
</evidence>
<evidence type="ECO:0000259" key="9">
    <source>
        <dbReference type="Pfam" id="PF12161"/>
    </source>
</evidence>
<dbReference type="PRINTS" id="PR00507">
    <property type="entry name" value="N12N6MTFRASE"/>
</dbReference>
<evidence type="ECO:0000313" key="10">
    <source>
        <dbReference type="EMBL" id="MBB5039832.1"/>
    </source>
</evidence>
<dbReference type="InterPro" id="IPR003356">
    <property type="entry name" value="DNA_methylase_A-5"/>
</dbReference>
<feature type="domain" description="N6 adenine-specific DNA methyltransferase N-terminal" evidence="9">
    <location>
        <begin position="6"/>
        <end position="128"/>
    </location>
</feature>
<protein>
    <recommendedName>
        <fullName evidence="2">site-specific DNA-methyltransferase (adenine-specific)</fullName>
        <ecNumber evidence="2">2.1.1.72</ecNumber>
    </recommendedName>
</protein>
<dbReference type="GO" id="GO:0008170">
    <property type="term" value="F:N-methyltransferase activity"/>
    <property type="evidence" value="ECO:0007669"/>
    <property type="project" value="InterPro"/>
</dbReference>
<comment type="similarity">
    <text evidence="1">Belongs to the N(4)/N(6)-methyltransferase family.</text>
</comment>
<dbReference type="Gene3D" id="3.40.50.150">
    <property type="entry name" value="Vaccinia Virus protein VP39"/>
    <property type="match status" value="1"/>
</dbReference>